<keyword evidence="12" id="KW-0146">Chitin degradation</keyword>
<dbReference type="Proteomes" id="UP000235392">
    <property type="component" value="Unassembled WGS sequence"/>
</dbReference>
<evidence type="ECO:0000256" key="6">
    <source>
        <dbReference type="ARBA" id="ARBA00022512"/>
    </source>
</evidence>
<comment type="cofactor">
    <cofactor evidence="1">
        <name>Co(2+)</name>
        <dbReference type="ChEBI" id="CHEBI:48828"/>
    </cofactor>
</comment>
<keyword evidence="19" id="KW-0624">Polysaccharide degradation</keyword>
<keyword evidence="17" id="KW-0449">Lipoprotein</keyword>
<keyword evidence="14" id="KW-0325">Glycoprotein</keyword>
<evidence type="ECO:0000256" key="1">
    <source>
        <dbReference type="ARBA" id="ARBA00001941"/>
    </source>
</evidence>
<dbReference type="EC" id="3.5.1.41" evidence="20"/>
<keyword evidence="15" id="KW-0119">Carbohydrate metabolism</keyword>
<accession>A0A2N5TF73</accession>
<evidence type="ECO:0000256" key="17">
    <source>
        <dbReference type="ARBA" id="ARBA00023288"/>
    </source>
</evidence>
<evidence type="ECO:0000256" key="20">
    <source>
        <dbReference type="ARBA" id="ARBA00024056"/>
    </source>
</evidence>
<dbReference type="EMBL" id="PGCI01000617">
    <property type="protein sequence ID" value="PLW24048.1"/>
    <property type="molecule type" value="Genomic_DNA"/>
</dbReference>
<dbReference type="PANTHER" id="PTHR10587:SF133">
    <property type="entry name" value="CHITIN DEACETYLASE 1-RELATED"/>
    <property type="match status" value="1"/>
</dbReference>
<protein>
    <recommendedName>
        <fullName evidence="20">chitin deacetylase</fullName>
        <ecNumber evidence="20">3.5.1.41</ecNumber>
    </recommendedName>
</protein>
<evidence type="ECO:0000256" key="11">
    <source>
        <dbReference type="ARBA" id="ARBA00022801"/>
    </source>
</evidence>
<keyword evidence="11" id="KW-0378">Hydrolase</keyword>
<comment type="catalytic activity">
    <reaction evidence="21">
        <text>[(1-&gt;4)-N-acetyl-beta-D-glucosaminyl](n) + n H2O = chitosan + n acetate</text>
        <dbReference type="Rhea" id="RHEA:10464"/>
        <dbReference type="Rhea" id="RHEA-COMP:9593"/>
        <dbReference type="Rhea" id="RHEA-COMP:9597"/>
        <dbReference type="ChEBI" id="CHEBI:15377"/>
        <dbReference type="ChEBI" id="CHEBI:17029"/>
        <dbReference type="ChEBI" id="CHEBI:30089"/>
        <dbReference type="ChEBI" id="CHEBI:57704"/>
        <dbReference type="EC" id="3.5.1.41"/>
    </reaction>
    <physiologicalReaction direction="left-to-right" evidence="21">
        <dbReference type="Rhea" id="RHEA:10465"/>
    </physiologicalReaction>
</comment>
<evidence type="ECO:0000256" key="21">
    <source>
        <dbReference type="ARBA" id="ARBA00048494"/>
    </source>
</evidence>
<evidence type="ECO:0000256" key="22">
    <source>
        <dbReference type="SAM" id="SignalP"/>
    </source>
</evidence>
<keyword evidence="9" id="KW-0479">Metal-binding</keyword>
<evidence type="ECO:0000256" key="13">
    <source>
        <dbReference type="ARBA" id="ARBA00023136"/>
    </source>
</evidence>
<dbReference type="InterPro" id="IPR050248">
    <property type="entry name" value="Polysacc_deacetylase_ArnD"/>
</dbReference>
<evidence type="ECO:0000256" key="19">
    <source>
        <dbReference type="ARBA" id="ARBA00023326"/>
    </source>
</evidence>
<dbReference type="InterPro" id="IPR002509">
    <property type="entry name" value="NODB_dom"/>
</dbReference>
<dbReference type="Pfam" id="PF01522">
    <property type="entry name" value="Polysacc_deac_1"/>
    <property type="match status" value="1"/>
</dbReference>
<keyword evidence="18" id="KW-0961">Cell wall biogenesis/degradation</keyword>
<evidence type="ECO:0000313" key="25">
    <source>
        <dbReference type="Proteomes" id="UP000235392"/>
    </source>
</evidence>
<organism evidence="24 25">
    <name type="scientific">Puccinia coronata f. sp. avenae</name>
    <dbReference type="NCBI Taxonomy" id="200324"/>
    <lineage>
        <taxon>Eukaryota</taxon>
        <taxon>Fungi</taxon>
        <taxon>Dikarya</taxon>
        <taxon>Basidiomycota</taxon>
        <taxon>Pucciniomycotina</taxon>
        <taxon>Pucciniomycetes</taxon>
        <taxon>Pucciniales</taxon>
        <taxon>Pucciniaceae</taxon>
        <taxon>Puccinia</taxon>
    </lineage>
</organism>
<dbReference type="PROSITE" id="PS51677">
    <property type="entry name" value="NODB"/>
    <property type="match status" value="1"/>
</dbReference>
<keyword evidence="6" id="KW-0134">Cell wall</keyword>
<gene>
    <name evidence="24" type="ORF">PCASD_14510</name>
</gene>
<dbReference type="AlphaFoldDB" id="A0A2N5TF73"/>
<evidence type="ECO:0000256" key="4">
    <source>
        <dbReference type="ARBA" id="ARBA00010973"/>
    </source>
</evidence>
<evidence type="ECO:0000256" key="5">
    <source>
        <dbReference type="ARBA" id="ARBA00022475"/>
    </source>
</evidence>
<evidence type="ECO:0000256" key="10">
    <source>
        <dbReference type="ARBA" id="ARBA00022729"/>
    </source>
</evidence>
<evidence type="ECO:0000256" key="8">
    <source>
        <dbReference type="ARBA" id="ARBA00022622"/>
    </source>
</evidence>
<reference evidence="24 25" key="1">
    <citation type="submission" date="2017-11" db="EMBL/GenBank/DDBJ databases">
        <title>De novo assembly and phasing of dikaryotic genomes from two isolates of Puccinia coronata f. sp. avenae, the causal agent of oat crown rust.</title>
        <authorList>
            <person name="Miller M.E."/>
            <person name="Zhang Y."/>
            <person name="Omidvar V."/>
            <person name="Sperschneider J."/>
            <person name="Schwessinger B."/>
            <person name="Raley C."/>
            <person name="Palmer J.M."/>
            <person name="Garnica D."/>
            <person name="Upadhyaya N."/>
            <person name="Rathjen J."/>
            <person name="Taylor J.M."/>
            <person name="Park R.F."/>
            <person name="Dodds P.N."/>
            <person name="Hirsch C.D."/>
            <person name="Kianian S.F."/>
            <person name="Figueroa M."/>
        </authorList>
    </citation>
    <scope>NUCLEOTIDE SEQUENCE [LARGE SCALE GENOMIC DNA]</scope>
    <source>
        <strain evidence="24">12SD80</strain>
    </source>
</reference>
<dbReference type="GO" id="GO:0000272">
    <property type="term" value="P:polysaccharide catabolic process"/>
    <property type="evidence" value="ECO:0007669"/>
    <property type="project" value="UniProtKB-KW"/>
</dbReference>
<feature type="chain" id="PRO_5014672409" description="chitin deacetylase" evidence="22">
    <location>
        <begin position="24"/>
        <end position="428"/>
    </location>
</feature>
<evidence type="ECO:0000256" key="14">
    <source>
        <dbReference type="ARBA" id="ARBA00023180"/>
    </source>
</evidence>
<dbReference type="PANTHER" id="PTHR10587">
    <property type="entry name" value="GLYCOSYL TRANSFERASE-RELATED"/>
    <property type="match status" value="1"/>
</dbReference>
<keyword evidence="7" id="KW-0964">Secreted</keyword>
<dbReference type="GO" id="GO:0004099">
    <property type="term" value="F:chitin deacetylase activity"/>
    <property type="evidence" value="ECO:0007669"/>
    <property type="project" value="UniProtKB-EC"/>
</dbReference>
<evidence type="ECO:0000256" key="7">
    <source>
        <dbReference type="ARBA" id="ARBA00022525"/>
    </source>
</evidence>
<dbReference type="InterPro" id="IPR011330">
    <property type="entry name" value="Glyco_hydro/deAcase_b/a-brl"/>
</dbReference>
<keyword evidence="13" id="KW-0472">Membrane</keyword>
<evidence type="ECO:0000256" key="18">
    <source>
        <dbReference type="ARBA" id="ARBA00023316"/>
    </source>
</evidence>
<evidence type="ECO:0000259" key="23">
    <source>
        <dbReference type="PROSITE" id="PS51677"/>
    </source>
</evidence>
<keyword evidence="16" id="KW-0170">Cobalt</keyword>
<evidence type="ECO:0000313" key="24">
    <source>
        <dbReference type="EMBL" id="PLW24048.1"/>
    </source>
</evidence>
<comment type="subcellular location">
    <subcellularLocation>
        <location evidence="3">Cell membrane</location>
        <topology evidence="3">Lipid-anchor</topology>
        <topology evidence="3">GPI-anchor</topology>
    </subcellularLocation>
    <subcellularLocation>
        <location evidence="2">Secreted</location>
        <location evidence="2">Cell wall</location>
    </subcellularLocation>
</comment>
<dbReference type="GO" id="GO:0071555">
    <property type="term" value="P:cell wall organization"/>
    <property type="evidence" value="ECO:0007669"/>
    <property type="project" value="UniProtKB-KW"/>
</dbReference>
<feature type="domain" description="NodB homology" evidence="23">
    <location>
        <begin position="148"/>
        <end position="342"/>
    </location>
</feature>
<evidence type="ECO:0000256" key="2">
    <source>
        <dbReference type="ARBA" id="ARBA00004191"/>
    </source>
</evidence>
<dbReference type="GO" id="GO:0098552">
    <property type="term" value="C:side of membrane"/>
    <property type="evidence" value="ECO:0007669"/>
    <property type="project" value="UniProtKB-KW"/>
</dbReference>
<dbReference type="GO" id="GO:0009272">
    <property type="term" value="P:fungal-type cell wall biogenesis"/>
    <property type="evidence" value="ECO:0007669"/>
    <property type="project" value="UniProtKB-ARBA"/>
</dbReference>
<evidence type="ECO:0000256" key="12">
    <source>
        <dbReference type="ARBA" id="ARBA00023024"/>
    </source>
</evidence>
<dbReference type="FunFam" id="3.20.20.370:FF:000004">
    <property type="entry name" value="Related to Chitin deacetylase"/>
    <property type="match status" value="1"/>
</dbReference>
<comment type="caution">
    <text evidence="24">The sequence shown here is derived from an EMBL/GenBank/DDBJ whole genome shotgun (WGS) entry which is preliminary data.</text>
</comment>
<evidence type="ECO:0000256" key="3">
    <source>
        <dbReference type="ARBA" id="ARBA00004609"/>
    </source>
</evidence>
<feature type="signal peptide" evidence="22">
    <location>
        <begin position="1"/>
        <end position="23"/>
    </location>
</feature>
<name>A0A2N5TF73_9BASI</name>
<comment type="similarity">
    <text evidence="4">Belongs to the polysaccharide deacetylase family.</text>
</comment>
<dbReference type="GO" id="GO:0005886">
    <property type="term" value="C:plasma membrane"/>
    <property type="evidence" value="ECO:0007669"/>
    <property type="project" value="UniProtKB-SubCell"/>
</dbReference>
<proteinExistence type="inferred from homology"/>
<sequence length="428" mass="45042">MAPSLLRTLVVLSLSSSPFFTEAQTAAAGATGGDTSLSITPVALSKTFPAGTQSPIPGAPPLPTVSIDLKQYPTLDQVPPTDSDVVKAWLSKIDMSKVPGTKPNGLNGCSNTTVNADAVAKAGTDANCWWTCGGCTRSTDITTCPSKGTFGASFDDGPSEYTPNVLKYLDENKLKATFFIVGSRAVSLPDTLRAEYMAGHQLCLHTWSHPSLTTLTNEQIVAEFAWSMKAFKDVLGMEPNCARPPYSDVDDRVRYILNAMGLKIILWTRTSTTDFDTNDWRVVDGSATVAASISTFQKLLTLQSSLPTGFIALTHDLFSQTVALSLNHFLPAAQKIPGLKIQSIADCLGQPLSASYFETAGTSSTTTSAGNSSVVAGGTAKTGTIATATVSTNTSASSQKTTPTSGGSKTQLTSWHSALIIAILFALF</sequence>
<keyword evidence="5" id="KW-1003">Cell membrane</keyword>
<evidence type="ECO:0000256" key="9">
    <source>
        <dbReference type="ARBA" id="ARBA00022723"/>
    </source>
</evidence>
<dbReference type="Gene3D" id="3.20.20.370">
    <property type="entry name" value="Glycoside hydrolase/deacetylase"/>
    <property type="match status" value="1"/>
</dbReference>
<keyword evidence="10 22" id="KW-0732">Signal</keyword>
<dbReference type="GO" id="GO:0046872">
    <property type="term" value="F:metal ion binding"/>
    <property type="evidence" value="ECO:0007669"/>
    <property type="project" value="UniProtKB-KW"/>
</dbReference>
<evidence type="ECO:0000256" key="16">
    <source>
        <dbReference type="ARBA" id="ARBA00023285"/>
    </source>
</evidence>
<evidence type="ECO:0000256" key="15">
    <source>
        <dbReference type="ARBA" id="ARBA00023277"/>
    </source>
</evidence>
<keyword evidence="8" id="KW-0336">GPI-anchor</keyword>
<dbReference type="SUPFAM" id="SSF88713">
    <property type="entry name" value="Glycoside hydrolase/deacetylase"/>
    <property type="match status" value="1"/>
</dbReference>
<dbReference type="GO" id="GO:0006032">
    <property type="term" value="P:chitin catabolic process"/>
    <property type="evidence" value="ECO:0007669"/>
    <property type="project" value="UniProtKB-KW"/>
</dbReference>